<dbReference type="Pfam" id="PF07587">
    <property type="entry name" value="PSD1"/>
    <property type="match status" value="1"/>
</dbReference>
<dbReference type="AlphaFoldDB" id="A0A975J291"/>
<keyword evidence="6" id="KW-1185">Reference proteome</keyword>
<protein>
    <submittedName>
        <fullName evidence="5">PSD1 domain-containing protein</fullName>
    </submittedName>
</protein>
<reference evidence="5" key="1">
    <citation type="submission" date="2021-04" db="EMBL/GenBank/DDBJ databases">
        <title>Luteolibacter sp. 32A isolated from the skin of an Anderson's salamander (Ambystoma andersonii).</title>
        <authorList>
            <person name="Spergser J."/>
            <person name="Busse H.-J."/>
        </authorList>
    </citation>
    <scope>NUCLEOTIDE SEQUENCE</scope>
    <source>
        <strain evidence="5">32A</strain>
    </source>
</reference>
<name>A0A975J291_9BACT</name>
<feature type="domain" description="DUF1549" evidence="2">
    <location>
        <begin position="144"/>
        <end position="350"/>
    </location>
</feature>
<dbReference type="RefSeq" id="WP_211633969.1">
    <property type="nucleotide sequence ID" value="NZ_CP073100.1"/>
</dbReference>
<feature type="chain" id="PRO_5036787510" evidence="1">
    <location>
        <begin position="22"/>
        <end position="747"/>
    </location>
</feature>
<dbReference type="InterPro" id="IPR036909">
    <property type="entry name" value="Cyt_c-like_dom_sf"/>
</dbReference>
<dbReference type="Proteomes" id="UP000676169">
    <property type="component" value="Chromosome"/>
</dbReference>
<feature type="signal peptide" evidence="1">
    <location>
        <begin position="1"/>
        <end position="21"/>
    </location>
</feature>
<dbReference type="KEGG" id="lamb:KBB96_07350"/>
<dbReference type="InterPro" id="IPR011444">
    <property type="entry name" value="DUF1549"/>
</dbReference>
<evidence type="ECO:0000259" key="3">
    <source>
        <dbReference type="Pfam" id="PF07587"/>
    </source>
</evidence>
<proteinExistence type="predicted"/>
<dbReference type="GO" id="GO:0020037">
    <property type="term" value="F:heme binding"/>
    <property type="evidence" value="ECO:0007669"/>
    <property type="project" value="InterPro"/>
</dbReference>
<sequence>MKFVWMSMMAIGLQAGMQVLAADTPLFNRDIRPILSEKCYSCHGFDPKHRKADFRLDTPEGACATTDSKLPGIKPGSTSGSEVWQRILATDPDEVMPPPESHKTLSPDEKELIRKWIEAGARYEKHWAFEAPVRPAVPQPSVNPIDAFLGERLLRTGLKPSAEADKETLLRRVTLDLTGLPPTIKELDDFIADQDPDAYDRVVARLLESPHYGERMATQWLDLARYGDTNGYLHDLLRTGWPWRDWVIQAFNANMSYDRFVIEQLAGDMLPEATPEQILATSFNRNHLITAEGGTIAAEYLNEYAADRAQTVGTAFLGLTLNCCRCHDHKFDPIKQEDFYSLQSYFNSITEKHVENDKSAAYPPLIEIASPLVPQGPKVKVMVMQEAATPTPTFVLTRGQYDQPDKSHPVVRRPPPVLGESLPDAPANRLGLARWLVSQRNPLLARVTVNRLWQQFFTTGIVKSADDFGMQGEYPVHPELLDWLAVEFRDGSASARPWDVRHMVRLIVTSAAYRRSSVIRPEVTAKDPDGRLLASFPRRRLTAEELRDQALSASGLLSEDMGGAPVFPYQPSGLWEERSNEGSNTKAYKQSLGGALHRRSLYTFWKRTSPPPFMILFDAPDRTSCSVRRMPTNTPLQALATLNDEQILECAKQLAERMLKTSIPTRGRLVLLFRTVTARSPSDADIRTLADGLDALQARYRATPADAAALLQQGTTAVDASLNPSELAAWMLIASTVLNLDQTLVRD</sequence>
<keyword evidence="1" id="KW-0732">Signal</keyword>
<dbReference type="InterPro" id="IPR011429">
    <property type="entry name" value="Cyt_c_Planctomycete-type"/>
</dbReference>
<feature type="domain" description="Cytochrome C Planctomycete-type" evidence="4">
    <location>
        <begin position="39"/>
        <end position="100"/>
    </location>
</feature>
<dbReference type="Pfam" id="PF07635">
    <property type="entry name" value="PSCyt1"/>
    <property type="match status" value="1"/>
</dbReference>
<dbReference type="SUPFAM" id="SSF46626">
    <property type="entry name" value="Cytochrome c"/>
    <property type="match status" value="1"/>
</dbReference>
<evidence type="ECO:0000256" key="1">
    <source>
        <dbReference type="SAM" id="SignalP"/>
    </source>
</evidence>
<dbReference type="PANTHER" id="PTHR35889:SF3">
    <property type="entry name" value="F-BOX DOMAIN-CONTAINING PROTEIN"/>
    <property type="match status" value="1"/>
</dbReference>
<dbReference type="PANTHER" id="PTHR35889">
    <property type="entry name" value="CYCLOINULO-OLIGOSACCHARIDE FRUCTANOTRANSFERASE-RELATED"/>
    <property type="match status" value="1"/>
</dbReference>
<evidence type="ECO:0000259" key="2">
    <source>
        <dbReference type="Pfam" id="PF07583"/>
    </source>
</evidence>
<dbReference type="InterPro" id="IPR022655">
    <property type="entry name" value="DUF1553"/>
</dbReference>
<evidence type="ECO:0000313" key="6">
    <source>
        <dbReference type="Proteomes" id="UP000676169"/>
    </source>
</evidence>
<dbReference type="Pfam" id="PF07583">
    <property type="entry name" value="PSCyt2"/>
    <property type="match status" value="1"/>
</dbReference>
<gene>
    <name evidence="5" type="ORF">KBB96_07350</name>
</gene>
<accession>A0A975J291</accession>
<organism evidence="5 6">
    <name type="scientific">Luteolibacter ambystomatis</name>
    <dbReference type="NCBI Taxonomy" id="2824561"/>
    <lineage>
        <taxon>Bacteria</taxon>
        <taxon>Pseudomonadati</taxon>
        <taxon>Verrucomicrobiota</taxon>
        <taxon>Verrucomicrobiia</taxon>
        <taxon>Verrucomicrobiales</taxon>
        <taxon>Verrucomicrobiaceae</taxon>
        <taxon>Luteolibacter</taxon>
    </lineage>
</organism>
<dbReference type="GO" id="GO:0009055">
    <property type="term" value="F:electron transfer activity"/>
    <property type="evidence" value="ECO:0007669"/>
    <property type="project" value="InterPro"/>
</dbReference>
<feature type="domain" description="DUF1553" evidence="3">
    <location>
        <begin position="428"/>
        <end position="690"/>
    </location>
</feature>
<dbReference type="EMBL" id="CP073100">
    <property type="protein sequence ID" value="QUE52702.1"/>
    <property type="molecule type" value="Genomic_DNA"/>
</dbReference>
<evidence type="ECO:0000313" key="5">
    <source>
        <dbReference type="EMBL" id="QUE52702.1"/>
    </source>
</evidence>
<evidence type="ECO:0000259" key="4">
    <source>
        <dbReference type="Pfam" id="PF07635"/>
    </source>
</evidence>